<comment type="caution">
    <text evidence="3">The sequence shown here is derived from an EMBL/GenBank/DDBJ whole genome shotgun (WGS) entry which is preliminary data.</text>
</comment>
<evidence type="ECO:0000313" key="3">
    <source>
        <dbReference type="EMBL" id="EGQ26796.1"/>
    </source>
</evidence>
<dbReference type="Proteomes" id="UP000005316">
    <property type="component" value="Unassembled WGS sequence"/>
</dbReference>
<accession>F9DQV7</accession>
<dbReference type="AlphaFoldDB" id="F9DQV7"/>
<dbReference type="Pfam" id="PF00395">
    <property type="entry name" value="SLH"/>
    <property type="match status" value="2"/>
</dbReference>
<dbReference type="OrthoDB" id="2439185at2"/>
<reference evidence="3 4" key="1">
    <citation type="submission" date="2011-04" db="EMBL/GenBank/DDBJ databases">
        <authorList>
            <person name="Muzny D."/>
            <person name="Qin X."/>
            <person name="Deng J."/>
            <person name="Jiang H."/>
            <person name="Liu Y."/>
            <person name="Qu J."/>
            <person name="Song X.-Z."/>
            <person name="Zhang L."/>
            <person name="Thornton R."/>
            <person name="Coyle M."/>
            <person name="Francisco L."/>
            <person name="Jackson L."/>
            <person name="Javaid M."/>
            <person name="Korchina V."/>
            <person name="Kovar C."/>
            <person name="Mata R."/>
            <person name="Mathew T."/>
            <person name="Ngo R."/>
            <person name="Nguyen L."/>
            <person name="Nguyen N."/>
            <person name="Okwuonu G."/>
            <person name="Ongeri F."/>
            <person name="Pham C."/>
            <person name="Simmons D."/>
            <person name="Wilczek-Boney K."/>
            <person name="Hale W."/>
            <person name="Jakkamsetti A."/>
            <person name="Pham P."/>
            <person name="Ruth R."/>
            <person name="San Lucas F."/>
            <person name="Warren J."/>
            <person name="Zhang J."/>
            <person name="Zhao Z."/>
            <person name="Zhou C."/>
            <person name="Zhu D."/>
            <person name="Lee S."/>
            <person name="Bess C."/>
            <person name="Blankenburg K."/>
            <person name="Forbes L."/>
            <person name="Fu Q."/>
            <person name="Gubbala S."/>
            <person name="Hirani K."/>
            <person name="Jayaseelan J.C."/>
            <person name="Lara F."/>
            <person name="Munidasa M."/>
            <person name="Palculict T."/>
            <person name="Patil S."/>
            <person name="Pu L.-L."/>
            <person name="Saada N."/>
            <person name="Tang L."/>
            <person name="Weissenberger G."/>
            <person name="Zhu Y."/>
            <person name="Hemphill L."/>
            <person name="Shang Y."/>
            <person name="Youmans B."/>
            <person name="Ayvaz T."/>
            <person name="Ross M."/>
            <person name="Santibanez J."/>
            <person name="Aqrawi P."/>
            <person name="Gross S."/>
            <person name="Joshi V."/>
            <person name="Fowler G."/>
            <person name="Nazareth L."/>
            <person name="Reid J."/>
            <person name="Worley K."/>
            <person name="Petrosino J."/>
            <person name="Highlander S."/>
            <person name="Gibbs R."/>
        </authorList>
    </citation>
    <scope>NUCLEOTIDE SEQUENCE [LARGE SCALE GENOMIC DNA]</scope>
    <source>
        <strain evidence="3 4">2681</strain>
    </source>
</reference>
<dbReference type="InterPro" id="IPR001119">
    <property type="entry name" value="SLH_dom"/>
</dbReference>
<proteinExistence type="predicted"/>
<name>F9DQV7_9BACL</name>
<organism evidence="3 4">
    <name type="scientific">Sporosarcina newyorkensis 2681</name>
    <dbReference type="NCBI Taxonomy" id="1027292"/>
    <lineage>
        <taxon>Bacteria</taxon>
        <taxon>Bacillati</taxon>
        <taxon>Bacillota</taxon>
        <taxon>Bacilli</taxon>
        <taxon>Bacillales</taxon>
        <taxon>Caryophanaceae</taxon>
        <taxon>Sporosarcina</taxon>
    </lineage>
</organism>
<evidence type="ECO:0000313" key="4">
    <source>
        <dbReference type="Proteomes" id="UP000005316"/>
    </source>
</evidence>
<feature type="signal peptide" evidence="1">
    <location>
        <begin position="1"/>
        <end position="29"/>
    </location>
</feature>
<dbReference type="eggNOG" id="COG0737">
    <property type="taxonomic scope" value="Bacteria"/>
</dbReference>
<feature type="domain" description="SLH" evidence="2">
    <location>
        <begin position="92"/>
        <end position="151"/>
    </location>
</feature>
<dbReference type="HOGENOM" id="CLU_1304238_0_0_9"/>
<protein>
    <recommendedName>
        <fullName evidence="2">SLH domain-containing protein</fullName>
    </recommendedName>
</protein>
<dbReference type="InterPro" id="IPR051465">
    <property type="entry name" value="Cell_Envelope_Struct_Comp"/>
</dbReference>
<dbReference type="EMBL" id="AFPZ01000030">
    <property type="protein sequence ID" value="EGQ26796.1"/>
    <property type="molecule type" value="Genomic_DNA"/>
</dbReference>
<evidence type="ECO:0000259" key="2">
    <source>
        <dbReference type="PROSITE" id="PS51272"/>
    </source>
</evidence>
<keyword evidence="1" id="KW-0732">Signal</keyword>
<evidence type="ECO:0000256" key="1">
    <source>
        <dbReference type="SAM" id="SignalP"/>
    </source>
</evidence>
<feature type="chain" id="PRO_5003382002" description="SLH domain-containing protein" evidence="1">
    <location>
        <begin position="30"/>
        <end position="211"/>
    </location>
</feature>
<dbReference type="PANTHER" id="PTHR43308">
    <property type="entry name" value="OUTER MEMBRANE PROTEIN ALPHA-RELATED"/>
    <property type="match status" value="1"/>
</dbReference>
<feature type="domain" description="SLH" evidence="2">
    <location>
        <begin position="28"/>
        <end position="91"/>
    </location>
</feature>
<dbReference type="PROSITE" id="PS51272">
    <property type="entry name" value="SLH"/>
    <property type="match status" value="2"/>
</dbReference>
<sequence>MKKIVSIFSLTTLLLLASFILVGTNQASAKEFKDVPKSHPNYEAIQAMQKAGYIGGYPDGTFRPSENISRKHVAQLLEKAVKLPALTSSKVIYKDVPKNHPYYTPIMKLSQAGIVGGSNGKFNPNSTITRIQMAKVLDLAFDLYMGPNQRPFEDVYAITGRILMRAHCIRAGCQKAITENFIRAGLSHGRITRNFYSAPSMPPNHVRIALP</sequence>
<dbReference type="PANTHER" id="PTHR43308:SF5">
    <property type="entry name" value="S-LAYER PROTEIN _ PEPTIDOGLYCAN ENDO-BETA-N-ACETYLGLUCOSAMINIDASE"/>
    <property type="match status" value="1"/>
</dbReference>
<gene>
    <name evidence="3" type="ORF">HMPREF9372_1187</name>
</gene>